<gene>
    <name evidence="2" type="ORF">BEMITA_LOCUS11288</name>
</gene>
<proteinExistence type="predicted"/>
<dbReference type="AlphaFoldDB" id="A0A9P0G5T2"/>
<evidence type="ECO:0000256" key="1">
    <source>
        <dbReference type="SAM" id="MobiDB-lite"/>
    </source>
</evidence>
<accession>A0A9P0G5T2</accession>
<name>A0A9P0G5T2_BEMTA</name>
<reference evidence="2" key="1">
    <citation type="submission" date="2021-12" db="EMBL/GenBank/DDBJ databases">
        <authorList>
            <person name="King R."/>
        </authorList>
    </citation>
    <scope>NUCLEOTIDE SEQUENCE</scope>
</reference>
<protein>
    <submittedName>
        <fullName evidence="2">Uncharacterized protein</fullName>
    </submittedName>
</protein>
<evidence type="ECO:0000313" key="2">
    <source>
        <dbReference type="EMBL" id="CAH0775019.1"/>
    </source>
</evidence>
<organism evidence="2 3">
    <name type="scientific">Bemisia tabaci</name>
    <name type="common">Sweetpotato whitefly</name>
    <name type="synonym">Aleurodes tabaci</name>
    <dbReference type="NCBI Taxonomy" id="7038"/>
    <lineage>
        <taxon>Eukaryota</taxon>
        <taxon>Metazoa</taxon>
        <taxon>Ecdysozoa</taxon>
        <taxon>Arthropoda</taxon>
        <taxon>Hexapoda</taxon>
        <taxon>Insecta</taxon>
        <taxon>Pterygota</taxon>
        <taxon>Neoptera</taxon>
        <taxon>Paraneoptera</taxon>
        <taxon>Hemiptera</taxon>
        <taxon>Sternorrhyncha</taxon>
        <taxon>Aleyrodoidea</taxon>
        <taxon>Aleyrodidae</taxon>
        <taxon>Aleyrodinae</taxon>
        <taxon>Bemisia</taxon>
    </lineage>
</organism>
<sequence length="203" mass="22626">MEILAEENKQLVKIENIPYSIFSRMWVGSLLKTSVRWSSARGMVVLNGTSVEASANSERAGVDWDQGLETRGKSPRRSGSFCGLGGSKRKRGKKFETRGRDGFLNDDEKTCLKGMCCCCLAHWCNKIPYNAAVDSEPEDEWVYQPLSRPASNMEQGHGYGYPSRQPSNMETEDRGPTIREESKPHVPSSGSRRSFPGLIMDSP</sequence>
<dbReference type="EMBL" id="OU963868">
    <property type="protein sequence ID" value="CAH0775019.1"/>
    <property type="molecule type" value="Genomic_DNA"/>
</dbReference>
<feature type="region of interest" description="Disordered" evidence="1">
    <location>
        <begin position="148"/>
        <end position="203"/>
    </location>
</feature>
<dbReference type="Proteomes" id="UP001152759">
    <property type="component" value="Chromosome 7"/>
</dbReference>
<feature type="region of interest" description="Disordered" evidence="1">
    <location>
        <begin position="67"/>
        <end position="100"/>
    </location>
</feature>
<feature type="compositionally biased region" description="Basic and acidic residues" evidence="1">
    <location>
        <begin position="171"/>
        <end position="184"/>
    </location>
</feature>
<evidence type="ECO:0000313" key="3">
    <source>
        <dbReference type="Proteomes" id="UP001152759"/>
    </source>
</evidence>
<keyword evidence="3" id="KW-1185">Reference proteome</keyword>